<proteinExistence type="predicted"/>
<gene>
    <name evidence="1" type="ORF">SAMN06269185_1914</name>
</gene>
<evidence type="ECO:0000313" key="1">
    <source>
        <dbReference type="EMBL" id="SNZ12767.1"/>
    </source>
</evidence>
<sequence length="129" mass="14215">MVVYRCWECDAAVTRPVTKLTDETLLQEGESVMQLAEMGAGEPDYVPEGYYLESPDDSPIPRADGWPLLNPEDMVETTLDMEVYCGCCGPDGGQGPNTDCRNGHKIGIERGDCWTVHSVALDPKAIYQE</sequence>
<protein>
    <submittedName>
        <fullName evidence="1">Uncharacterized protein</fullName>
    </submittedName>
</protein>
<dbReference type="AlphaFoldDB" id="A0A285NUT0"/>
<evidence type="ECO:0000313" key="2">
    <source>
        <dbReference type="Proteomes" id="UP000219453"/>
    </source>
</evidence>
<reference evidence="1 2" key="1">
    <citation type="submission" date="2017-09" db="EMBL/GenBank/DDBJ databases">
        <authorList>
            <person name="Ehlers B."/>
            <person name="Leendertz F.H."/>
        </authorList>
    </citation>
    <scope>NUCLEOTIDE SEQUENCE [LARGE SCALE GENOMIC DNA]</scope>
    <source>
        <strain evidence="1 2">DSM 27208</strain>
    </source>
</reference>
<dbReference type="EMBL" id="OBEJ01000002">
    <property type="protein sequence ID" value="SNZ12767.1"/>
    <property type="molecule type" value="Genomic_DNA"/>
</dbReference>
<accession>A0A285NUT0</accession>
<keyword evidence="2" id="KW-1185">Reference proteome</keyword>
<organism evidence="1 2">
    <name type="scientific">Natronoarchaeum philippinense</name>
    <dbReference type="NCBI Taxonomy" id="558529"/>
    <lineage>
        <taxon>Archaea</taxon>
        <taxon>Methanobacteriati</taxon>
        <taxon>Methanobacteriota</taxon>
        <taxon>Stenosarchaea group</taxon>
        <taxon>Halobacteria</taxon>
        <taxon>Halobacteriales</taxon>
        <taxon>Natronoarchaeaceae</taxon>
    </lineage>
</organism>
<dbReference type="Proteomes" id="UP000219453">
    <property type="component" value="Unassembled WGS sequence"/>
</dbReference>
<name>A0A285NUT0_NATPI</name>